<dbReference type="AlphaFoldDB" id="A0A382JXE4"/>
<accession>A0A382JXE4</accession>
<organism evidence="2">
    <name type="scientific">marine metagenome</name>
    <dbReference type="NCBI Taxonomy" id="408172"/>
    <lineage>
        <taxon>unclassified sequences</taxon>
        <taxon>metagenomes</taxon>
        <taxon>ecological metagenomes</taxon>
    </lineage>
</organism>
<feature type="non-terminal residue" evidence="2">
    <location>
        <position position="326"/>
    </location>
</feature>
<dbReference type="InterPro" id="IPR042259">
    <property type="entry name" value="Raco-like_middle_sf"/>
</dbReference>
<gene>
    <name evidence="2" type="ORF">METZ01_LOCUS268866</name>
</gene>
<dbReference type="PROSITE" id="PS51085">
    <property type="entry name" value="2FE2S_FER_2"/>
    <property type="match status" value="1"/>
</dbReference>
<dbReference type="InterPro" id="IPR052911">
    <property type="entry name" value="Corrinoid_activation_enz"/>
</dbReference>
<dbReference type="Pfam" id="PF00111">
    <property type="entry name" value="Fer2"/>
    <property type="match status" value="1"/>
</dbReference>
<dbReference type="Pfam" id="PF17651">
    <property type="entry name" value="Raco_middle"/>
    <property type="match status" value="1"/>
</dbReference>
<dbReference type="PANTHER" id="PTHR42895:SF2">
    <property type="entry name" value="IRON-SULFUR CLUSTER PROTEIN"/>
    <property type="match status" value="1"/>
</dbReference>
<name>A0A382JXE4_9ZZZZ</name>
<dbReference type="CDD" id="cd00207">
    <property type="entry name" value="fer2"/>
    <property type="match status" value="1"/>
</dbReference>
<evidence type="ECO:0000259" key="1">
    <source>
        <dbReference type="PROSITE" id="PS51085"/>
    </source>
</evidence>
<dbReference type="InterPro" id="IPR001041">
    <property type="entry name" value="2Fe-2S_ferredoxin-type"/>
</dbReference>
<dbReference type="Gene3D" id="3.10.20.30">
    <property type="match status" value="1"/>
</dbReference>
<dbReference type="SUPFAM" id="SSF54292">
    <property type="entry name" value="2Fe-2S ferredoxin-like"/>
    <property type="match status" value="1"/>
</dbReference>
<evidence type="ECO:0000313" key="2">
    <source>
        <dbReference type="EMBL" id="SVC16012.1"/>
    </source>
</evidence>
<reference evidence="2" key="1">
    <citation type="submission" date="2018-05" db="EMBL/GenBank/DDBJ databases">
        <authorList>
            <person name="Lanie J.A."/>
            <person name="Ng W.-L."/>
            <person name="Kazmierczak K.M."/>
            <person name="Andrzejewski T.M."/>
            <person name="Davidsen T.M."/>
            <person name="Wayne K.J."/>
            <person name="Tettelin H."/>
            <person name="Glass J.I."/>
            <person name="Rusch D."/>
            <person name="Podicherti R."/>
            <person name="Tsui H.-C.T."/>
            <person name="Winkler M.E."/>
        </authorList>
    </citation>
    <scope>NUCLEOTIDE SEQUENCE</scope>
</reference>
<dbReference type="GO" id="GO:0051536">
    <property type="term" value="F:iron-sulfur cluster binding"/>
    <property type="evidence" value="ECO:0007669"/>
    <property type="project" value="InterPro"/>
</dbReference>
<feature type="domain" description="2Fe-2S ferredoxin-type" evidence="1">
    <location>
        <begin position="1"/>
        <end position="91"/>
    </location>
</feature>
<dbReference type="EMBL" id="UINC01076650">
    <property type="protein sequence ID" value="SVC16012.1"/>
    <property type="molecule type" value="Genomic_DNA"/>
</dbReference>
<dbReference type="InterPro" id="IPR012675">
    <property type="entry name" value="Beta-grasp_dom_sf"/>
</dbReference>
<sequence length="326" mass="35673">MSPVFSDGREQTSLPGNTIFEYADSLSVRVPTSCGRTGECHECIVEIKRGIESLNDLTPEESFLRDNYRLACRAIVEDVYSDVEFATLRRQPRILSTGIKRPIEQEPRVVRQGTVVSIDGEPVDKYRGVILGLAGDIGTTTVVLNLVDLESGDILQTSSFENPQRFGGADVMNRISYDGGKFQGELQQVMLSSINFEVGSMTRASGVHRRQIYDVVLVGNTTMRDILFGVNVQTVGQKPYKSSVQKDFEDGLRHTTSLDTDAQSLGLRVFPKARVYSGPLIGSHVGADVSADLLAIAMDESEDPVMLVDIGTNTEVIIGNKDGMFA</sequence>
<dbReference type="InterPro" id="IPR041414">
    <property type="entry name" value="Raco-like_middle"/>
</dbReference>
<dbReference type="PANTHER" id="PTHR42895">
    <property type="entry name" value="IRON-SULFUR CLUSTER-BINDING PROTEIN-RELATED"/>
    <property type="match status" value="1"/>
</dbReference>
<dbReference type="Gene3D" id="3.30.420.480">
    <property type="entry name" value="Domain of unknown function (DUF4445)"/>
    <property type="match status" value="1"/>
</dbReference>
<dbReference type="InterPro" id="IPR036010">
    <property type="entry name" value="2Fe-2S_ferredoxin-like_sf"/>
</dbReference>
<proteinExistence type="predicted"/>
<protein>
    <recommendedName>
        <fullName evidence="1">2Fe-2S ferredoxin-type domain-containing protein</fullName>
    </recommendedName>
</protein>